<dbReference type="PANTHER" id="PTHR15913">
    <property type="entry name" value="ACID CLUSTER PROTEIN 33"/>
    <property type="match status" value="1"/>
</dbReference>
<sequence length="283" mass="30713">MTNALIAARDAFALRHPEQRAVFDGRDWGYREIGQGPCLLLIPGTLGRGDVFWQQIEALSDRLRFVAVSYPDHGGIAEWADDLFGLLDRLGIGQASVLGSSLGGYLAQFMAGSAPDRVERLIAANTLHSVAGLAQRMPYALDLMSAPIADLQAGFGAGLGAWRETHPDQHDLVDLLLQEAGGRILEGELRARLNALKTAPDLPPVPLGSGRIFTVEADDDPLIPPDMRAAVRDRLQPGTAFRFLTGGHFPYIARPDHYISMLETVMGLERTGPDWGEGRERAA</sequence>
<evidence type="ECO:0000256" key="2">
    <source>
        <dbReference type="ARBA" id="ARBA00020148"/>
    </source>
</evidence>
<evidence type="ECO:0000313" key="5">
    <source>
        <dbReference type="EMBL" id="PHP65306.1"/>
    </source>
</evidence>
<keyword evidence="3" id="KW-0963">Cytoplasm</keyword>
<evidence type="ECO:0000256" key="1">
    <source>
        <dbReference type="ARBA" id="ARBA00004496"/>
    </source>
</evidence>
<dbReference type="OrthoDB" id="9791366at2"/>
<dbReference type="AlphaFoldDB" id="A0A2G1QIF6"/>
<dbReference type="InterPro" id="IPR026151">
    <property type="entry name" value="Maspardin"/>
</dbReference>
<gene>
    <name evidence="5" type="ORF">CSC94_19450</name>
</gene>
<keyword evidence="6" id="KW-1185">Reference proteome</keyword>
<evidence type="ECO:0000313" key="6">
    <source>
        <dbReference type="Proteomes" id="UP000221168"/>
    </source>
</evidence>
<dbReference type="RefSeq" id="WP_099308047.1">
    <property type="nucleotide sequence ID" value="NZ_PDVP01000016.1"/>
</dbReference>
<dbReference type="InterPro" id="IPR000073">
    <property type="entry name" value="AB_hydrolase_1"/>
</dbReference>
<dbReference type="EMBL" id="PDVP01000016">
    <property type="protein sequence ID" value="PHP65306.1"/>
    <property type="molecule type" value="Genomic_DNA"/>
</dbReference>
<feature type="domain" description="AB hydrolase-1" evidence="4">
    <location>
        <begin position="38"/>
        <end position="253"/>
    </location>
</feature>
<evidence type="ECO:0000256" key="3">
    <source>
        <dbReference type="ARBA" id="ARBA00022490"/>
    </source>
</evidence>
<comment type="caution">
    <text evidence="5">The sequence shown here is derived from an EMBL/GenBank/DDBJ whole genome shotgun (WGS) entry which is preliminary data.</text>
</comment>
<evidence type="ECO:0000259" key="4">
    <source>
        <dbReference type="Pfam" id="PF00561"/>
    </source>
</evidence>
<organism evidence="5 6">
    <name type="scientific">Zhengella mangrovi</name>
    <dbReference type="NCBI Taxonomy" id="1982044"/>
    <lineage>
        <taxon>Bacteria</taxon>
        <taxon>Pseudomonadati</taxon>
        <taxon>Pseudomonadota</taxon>
        <taxon>Alphaproteobacteria</taxon>
        <taxon>Hyphomicrobiales</taxon>
        <taxon>Notoacmeibacteraceae</taxon>
        <taxon>Zhengella</taxon>
    </lineage>
</organism>
<dbReference type="Proteomes" id="UP000221168">
    <property type="component" value="Unassembled WGS sequence"/>
</dbReference>
<accession>A0A2G1QIF6</accession>
<dbReference type="PANTHER" id="PTHR15913:SF0">
    <property type="entry name" value="MASPARDIN"/>
    <property type="match status" value="1"/>
</dbReference>
<reference evidence="5 6" key="1">
    <citation type="submission" date="2017-10" db="EMBL/GenBank/DDBJ databases">
        <title>Sedimentibacterium mangrovi gen. nov., sp. nov., a novel member of family Phyllobacteriacea isolated from mangrove sediment.</title>
        <authorList>
            <person name="Liao H."/>
            <person name="Tian Y."/>
        </authorList>
    </citation>
    <scope>NUCLEOTIDE SEQUENCE [LARGE SCALE GENOMIC DNA]</scope>
    <source>
        <strain evidence="5 6">X9-2-2</strain>
    </source>
</reference>
<dbReference type="Pfam" id="PF00561">
    <property type="entry name" value="Abhydrolase_1"/>
    <property type="match status" value="1"/>
</dbReference>
<dbReference type="GO" id="GO:0005737">
    <property type="term" value="C:cytoplasm"/>
    <property type="evidence" value="ECO:0007669"/>
    <property type="project" value="UniProtKB-SubCell"/>
</dbReference>
<protein>
    <recommendedName>
        <fullName evidence="2">Maspardin</fullName>
    </recommendedName>
</protein>
<comment type="subcellular location">
    <subcellularLocation>
        <location evidence="1">Cytoplasm</location>
    </subcellularLocation>
</comment>
<dbReference type="InterPro" id="IPR029058">
    <property type="entry name" value="AB_hydrolase_fold"/>
</dbReference>
<dbReference type="Gene3D" id="3.40.50.1820">
    <property type="entry name" value="alpha/beta hydrolase"/>
    <property type="match status" value="1"/>
</dbReference>
<name>A0A2G1QIF6_9HYPH</name>
<dbReference type="SUPFAM" id="SSF53474">
    <property type="entry name" value="alpha/beta-Hydrolases"/>
    <property type="match status" value="1"/>
</dbReference>
<proteinExistence type="predicted"/>